<dbReference type="CDD" id="cd01299">
    <property type="entry name" value="Met_dep_hydrolase_A"/>
    <property type="match status" value="1"/>
</dbReference>
<dbReference type="SUPFAM" id="SSF51338">
    <property type="entry name" value="Composite domain of metallo-dependent hydrolases"/>
    <property type="match status" value="2"/>
</dbReference>
<dbReference type="InterPro" id="IPR057744">
    <property type="entry name" value="OTAase-like"/>
</dbReference>
<evidence type="ECO:0000313" key="2">
    <source>
        <dbReference type="EMBL" id="MFD2541313.1"/>
    </source>
</evidence>
<name>A0ABW5JXK4_9FLAO</name>
<gene>
    <name evidence="2" type="ORF">ACFSSB_03215</name>
</gene>
<keyword evidence="3" id="KW-1185">Reference proteome</keyword>
<dbReference type="PANTHER" id="PTHR43135">
    <property type="entry name" value="ALPHA-D-RIBOSE 1-METHYLPHOSPHONATE 5-TRIPHOSPHATE DIPHOSPHATASE"/>
    <property type="match status" value="1"/>
</dbReference>
<organism evidence="2 3">
    <name type="scientific">Lacinutrix gracilariae</name>
    <dbReference type="NCBI Taxonomy" id="1747198"/>
    <lineage>
        <taxon>Bacteria</taxon>
        <taxon>Pseudomonadati</taxon>
        <taxon>Bacteroidota</taxon>
        <taxon>Flavobacteriia</taxon>
        <taxon>Flavobacteriales</taxon>
        <taxon>Flavobacteriaceae</taxon>
        <taxon>Lacinutrix</taxon>
    </lineage>
</organism>
<dbReference type="InterPro" id="IPR011059">
    <property type="entry name" value="Metal-dep_hydrolase_composite"/>
</dbReference>
<dbReference type="EMBL" id="JBHULM010000007">
    <property type="protein sequence ID" value="MFD2541313.1"/>
    <property type="molecule type" value="Genomic_DNA"/>
</dbReference>
<dbReference type="Gene3D" id="2.30.40.10">
    <property type="entry name" value="Urease, subunit C, domain 1"/>
    <property type="match status" value="1"/>
</dbReference>
<dbReference type="InterPro" id="IPR032466">
    <property type="entry name" value="Metal_Hydrolase"/>
</dbReference>
<dbReference type="PANTHER" id="PTHR43135:SF3">
    <property type="entry name" value="ALPHA-D-RIBOSE 1-METHYLPHOSPHONATE 5-TRIPHOSPHATE DIPHOSPHATASE"/>
    <property type="match status" value="1"/>
</dbReference>
<dbReference type="Proteomes" id="UP001597467">
    <property type="component" value="Unassembled WGS sequence"/>
</dbReference>
<sequence length="437" mass="48660">MYKTIIILFIIVVSSQGKLIGQQKNTYIKAGVLYDSKSNMLLKNKLIQIQGTKIIAIGEFESLPKNSEVIDLTNYTVLPGLIDAHTHVLFSQEASEDFAEHSIQSLTMESDALRALRGYKRAKTYLDEGITSIKDLGNSGLYLDVALRDAINEGTIEGPRIFASGPILAANGGQVYGVLPKHQKIIDLEYRIITSPEDGKNAVREHVNQNVDVIKICADNIPNKTYLTINEIKSIVNTAHSYNLKVTAHCVTNQSAWNAIEAGVDGIEHGFNLADSTLVKMAEKQIFLVPTENSKSYMFTYAKLAKYNDNELDWIDGYVDRMKKRLNRAIEKGVPIVAGSDNYTDIKVSRGKSSKDMFRCYLEAGMKPLDILQSSTYISAFYLGRENEIGYIKPKANADIIAVKGDVINDFISTIENVVFIMKDGKIYNNKIHKNSP</sequence>
<dbReference type="RefSeq" id="WP_379900894.1">
    <property type="nucleotide sequence ID" value="NZ_JBHULM010000007.1"/>
</dbReference>
<dbReference type="InterPro" id="IPR006680">
    <property type="entry name" value="Amidohydro-rel"/>
</dbReference>
<proteinExistence type="predicted"/>
<dbReference type="SUPFAM" id="SSF51556">
    <property type="entry name" value="Metallo-dependent hydrolases"/>
    <property type="match status" value="1"/>
</dbReference>
<dbReference type="Pfam" id="PF01979">
    <property type="entry name" value="Amidohydro_1"/>
    <property type="match status" value="1"/>
</dbReference>
<accession>A0ABW5JXK4</accession>
<evidence type="ECO:0000313" key="3">
    <source>
        <dbReference type="Proteomes" id="UP001597467"/>
    </source>
</evidence>
<evidence type="ECO:0000259" key="1">
    <source>
        <dbReference type="Pfam" id="PF01979"/>
    </source>
</evidence>
<comment type="caution">
    <text evidence="2">The sequence shown here is derived from an EMBL/GenBank/DDBJ whole genome shotgun (WGS) entry which is preliminary data.</text>
</comment>
<protein>
    <submittedName>
        <fullName evidence="2">Amidohydrolase family protein</fullName>
    </submittedName>
</protein>
<dbReference type="Gene3D" id="3.20.20.140">
    <property type="entry name" value="Metal-dependent hydrolases"/>
    <property type="match status" value="1"/>
</dbReference>
<dbReference type="InterPro" id="IPR051781">
    <property type="entry name" value="Metallo-dep_Hydrolase"/>
</dbReference>
<feature type="domain" description="Amidohydrolase-related" evidence="1">
    <location>
        <begin position="76"/>
        <end position="427"/>
    </location>
</feature>
<reference evidence="3" key="1">
    <citation type="journal article" date="2019" name="Int. J. Syst. Evol. Microbiol.">
        <title>The Global Catalogue of Microorganisms (GCM) 10K type strain sequencing project: providing services to taxonomists for standard genome sequencing and annotation.</title>
        <authorList>
            <consortium name="The Broad Institute Genomics Platform"/>
            <consortium name="The Broad Institute Genome Sequencing Center for Infectious Disease"/>
            <person name="Wu L."/>
            <person name="Ma J."/>
        </authorList>
    </citation>
    <scope>NUCLEOTIDE SEQUENCE [LARGE SCALE GENOMIC DNA]</scope>
    <source>
        <strain evidence="3">KCTC 42808</strain>
    </source>
</reference>